<organism evidence="2 3">
    <name type="scientific">Gracilariopsis chorda</name>
    <dbReference type="NCBI Taxonomy" id="448386"/>
    <lineage>
        <taxon>Eukaryota</taxon>
        <taxon>Rhodophyta</taxon>
        <taxon>Florideophyceae</taxon>
        <taxon>Rhodymeniophycidae</taxon>
        <taxon>Gracilariales</taxon>
        <taxon>Gracilariaceae</taxon>
        <taxon>Gracilariopsis</taxon>
    </lineage>
</organism>
<protein>
    <submittedName>
        <fullName evidence="2">Uncharacterized protein</fullName>
    </submittedName>
</protein>
<evidence type="ECO:0000313" key="2">
    <source>
        <dbReference type="EMBL" id="PXF41177.1"/>
    </source>
</evidence>
<comment type="caution">
    <text evidence="2">The sequence shown here is derived from an EMBL/GenBank/DDBJ whole genome shotgun (WGS) entry which is preliminary data.</text>
</comment>
<sequence>MKITSILLVLFFLTWSMVFDGFETASVRQVNTTTDDSSTCSMKILENDCRDESGVIYPLLNSISGAIRTIGAGITVQRGTSGTLSFSVTLQGVRADELADMDAEFIDSLSFADRSAYELERRSYTGDLGVPFLRFVGADLRKNVTECDMQLVRVTQPNYESNARAANKILQESEIKTLRISGRRTITGTSFIPRTALVFIQVAQVTLPDGTCKRVVSNRDDAVIVGSTNNRVIDTGADEFIVETIDG</sequence>
<evidence type="ECO:0000313" key="3">
    <source>
        <dbReference type="Proteomes" id="UP000247409"/>
    </source>
</evidence>
<feature type="signal peptide" evidence="1">
    <location>
        <begin position="1"/>
        <end position="21"/>
    </location>
</feature>
<dbReference type="Proteomes" id="UP000247409">
    <property type="component" value="Unassembled WGS sequence"/>
</dbReference>
<feature type="chain" id="PRO_5016114254" evidence="1">
    <location>
        <begin position="22"/>
        <end position="247"/>
    </location>
</feature>
<keyword evidence="3" id="KW-1185">Reference proteome</keyword>
<keyword evidence="1" id="KW-0732">Signal</keyword>
<dbReference type="EMBL" id="NBIV01000230">
    <property type="protein sequence ID" value="PXF41177.1"/>
    <property type="molecule type" value="Genomic_DNA"/>
</dbReference>
<proteinExistence type="predicted"/>
<dbReference type="AlphaFoldDB" id="A0A2V3IGH3"/>
<reference evidence="2 3" key="1">
    <citation type="journal article" date="2018" name="Mol. Biol. Evol.">
        <title>Analysis of the draft genome of the red seaweed Gracilariopsis chorda provides insights into genome size evolution in Rhodophyta.</title>
        <authorList>
            <person name="Lee J."/>
            <person name="Yang E.C."/>
            <person name="Graf L."/>
            <person name="Yang J.H."/>
            <person name="Qiu H."/>
            <person name="Zel Zion U."/>
            <person name="Chan C.X."/>
            <person name="Stephens T.G."/>
            <person name="Weber A.P.M."/>
            <person name="Boo G.H."/>
            <person name="Boo S.M."/>
            <person name="Kim K.M."/>
            <person name="Shin Y."/>
            <person name="Jung M."/>
            <person name="Lee S.J."/>
            <person name="Yim H.S."/>
            <person name="Lee J.H."/>
            <person name="Bhattacharya D."/>
            <person name="Yoon H.S."/>
        </authorList>
    </citation>
    <scope>NUCLEOTIDE SEQUENCE [LARGE SCALE GENOMIC DNA]</scope>
    <source>
        <strain evidence="2 3">SKKU-2015</strain>
        <tissue evidence="2">Whole body</tissue>
    </source>
</reference>
<gene>
    <name evidence="2" type="ORF">BWQ96_09107</name>
</gene>
<evidence type="ECO:0000256" key="1">
    <source>
        <dbReference type="SAM" id="SignalP"/>
    </source>
</evidence>
<dbReference type="OrthoDB" id="12023at2759"/>
<name>A0A2V3IGH3_9FLOR</name>
<accession>A0A2V3IGH3</accession>